<evidence type="ECO:0000259" key="5">
    <source>
        <dbReference type="Pfam" id="PF18052"/>
    </source>
</evidence>
<keyword evidence="1" id="KW-0677">Repeat</keyword>
<dbReference type="GO" id="GO:0006952">
    <property type="term" value="P:defense response"/>
    <property type="evidence" value="ECO:0007669"/>
    <property type="project" value="UniProtKB-KW"/>
</dbReference>
<evidence type="ECO:0000313" key="7">
    <source>
        <dbReference type="Proteomes" id="UP001187192"/>
    </source>
</evidence>
<comment type="caution">
    <text evidence="6">The sequence shown here is derived from an EMBL/GenBank/DDBJ whole genome shotgun (WGS) entry which is preliminary data.</text>
</comment>
<sequence>MAAGLVGGALLSASLQFLFERIILNPVSAVLDDAERKQIKSRRVEAWLDELQEVVFDAEDLLDRSENHPTRPHPPILEIKLLKLLATNQIIRLPCTSSKKTELLTGGRRQQT</sequence>
<keyword evidence="7" id="KW-1185">Reference proteome</keyword>
<dbReference type="Proteomes" id="UP001187192">
    <property type="component" value="Unassembled WGS sequence"/>
</dbReference>
<dbReference type="EMBL" id="BTGU01000104">
    <property type="protein sequence ID" value="GMN60977.1"/>
    <property type="molecule type" value="Genomic_DNA"/>
</dbReference>
<evidence type="ECO:0000256" key="1">
    <source>
        <dbReference type="ARBA" id="ARBA00022737"/>
    </source>
</evidence>
<keyword evidence="4" id="KW-0732">Signal</keyword>
<feature type="domain" description="Disease resistance N-terminal" evidence="5">
    <location>
        <begin position="24"/>
        <end position="68"/>
    </location>
</feature>
<keyword evidence="2" id="KW-0547">Nucleotide-binding</keyword>
<dbReference type="Pfam" id="PF18052">
    <property type="entry name" value="Rx_N"/>
    <property type="match status" value="1"/>
</dbReference>
<keyword evidence="3" id="KW-0611">Plant defense</keyword>
<evidence type="ECO:0000256" key="4">
    <source>
        <dbReference type="SAM" id="SignalP"/>
    </source>
</evidence>
<proteinExistence type="predicted"/>
<evidence type="ECO:0000256" key="3">
    <source>
        <dbReference type="ARBA" id="ARBA00022821"/>
    </source>
</evidence>
<dbReference type="AlphaFoldDB" id="A0AA88DSL1"/>
<reference evidence="6" key="1">
    <citation type="submission" date="2023-07" db="EMBL/GenBank/DDBJ databases">
        <title>draft genome sequence of fig (Ficus carica).</title>
        <authorList>
            <person name="Takahashi T."/>
            <person name="Nishimura K."/>
        </authorList>
    </citation>
    <scope>NUCLEOTIDE SEQUENCE</scope>
</reference>
<evidence type="ECO:0000256" key="2">
    <source>
        <dbReference type="ARBA" id="ARBA00022741"/>
    </source>
</evidence>
<accession>A0AA88DSL1</accession>
<evidence type="ECO:0000313" key="6">
    <source>
        <dbReference type="EMBL" id="GMN60977.1"/>
    </source>
</evidence>
<organism evidence="6 7">
    <name type="scientific">Ficus carica</name>
    <name type="common">Common fig</name>
    <dbReference type="NCBI Taxonomy" id="3494"/>
    <lineage>
        <taxon>Eukaryota</taxon>
        <taxon>Viridiplantae</taxon>
        <taxon>Streptophyta</taxon>
        <taxon>Embryophyta</taxon>
        <taxon>Tracheophyta</taxon>
        <taxon>Spermatophyta</taxon>
        <taxon>Magnoliopsida</taxon>
        <taxon>eudicotyledons</taxon>
        <taxon>Gunneridae</taxon>
        <taxon>Pentapetalae</taxon>
        <taxon>rosids</taxon>
        <taxon>fabids</taxon>
        <taxon>Rosales</taxon>
        <taxon>Moraceae</taxon>
        <taxon>Ficeae</taxon>
        <taxon>Ficus</taxon>
    </lineage>
</organism>
<gene>
    <name evidence="6" type="ORF">TIFTF001_030052</name>
</gene>
<protein>
    <recommendedName>
        <fullName evidence="5">Disease resistance N-terminal domain-containing protein</fullName>
    </recommendedName>
</protein>
<dbReference type="GO" id="GO:0000166">
    <property type="term" value="F:nucleotide binding"/>
    <property type="evidence" value="ECO:0007669"/>
    <property type="project" value="UniProtKB-KW"/>
</dbReference>
<dbReference type="InterPro" id="IPR041118">
    <property type="entry name" value="Rx_N"/>
</dbReference>
<feature type="chain" id="PRO_5041662349" description="Disease resistance N-terminal domain-containing protein" evidence="4">
    <location>
        <begin position="30"/>
        <end position="112"/>
    </location>
</feature>
<feature type="signal peptide" evidence="4">
    <location>
        <begin position="1"/>
        <end position="29"/>
    </location>
</feature>
<dbReference type="Gene3D" id="1.20.5.4130">
    <property type="match status" value="1"/>
</dbReference>
<name>A0AA88DSL1_FICCA</name>